<dbReference type="PANTHER" id="PTHR10353:SF209">
    <property type="entry name" value="GALACTOLIPID GALACTOSYLTRANSFERASE SFR2, CHLOROPLASTIC"/>
    <property type="match status" value="1"/>
</dbReference>
<name>A0A381S5D9_9ZZZZ</name>
<dbReference type="Gene3D" id="3.20.20.80">
    <property type="entry name" value="Glycosidases"/>
    <property type="match status" value="1"/>
</dbReference>
<dbReference type="PANTHER" id="PTHR10353">
    <property type="entry name" value="GLYCOSYL HYDROLASE"/>
    <property type="match status" value="1"/>
</dbReference>
<keyword evidence="2" id="KW-0378">Hydrolase</keyword>
<sequence length="465" mass="54342">MDKKLFIFIPFALWLIYVIFLSAFYPEVRWDWEKEEAKPMSFPDGFVWGVATAAHQVEGGCTNNWSAWENSTDDNNNPRIHNDEKSGIACDHWNRYQDDIQLIKDLGVTSYRFSIEWSKVEPEEGQFDSTALEHYKDVCIALKESGITPVVTLHHFTHPIWFEEKGAFENKENLSYFVRYSERVFDTLKDYVGLWCTINEPAVYTYQGYFNGVWPPGKIDPQLAGKVLKNLLEGHVRIYKALKSKKGGTGAQIGIVKNIFPFDPYNRWNPIDWMVIRILDNVFNNVALEFLSSGTYNYSIPTMAKVEYENPDAVGTLDFIGMNNYSHQRINSHLNPDQFFTIKFYPHEPMTDMNYPIYPEAIYRSIKRVSELGVPIFITENGIADAKDDRRALYIDRYIRAVARSIQEGFDVRGYFYWSLMDNFEWSEGYNMKFGLYKVNFQTQERRLRDGSRRFIEIVNASKDE</sequence>
<dbReference type="GO" id="GO:0005975">
    <property type="term" value="P:carbohydrate metabolic process"/>
    <property type="evidence" value="ECO:0007669"/>
    <property type="project" value="InterPro"/>
</dbReference>
<accession>A0A381S5D9</accession>
<dbReference type="Pfam" id="PF00232">
    <property type="entry name" value="Glyco_hydro_1"/>
    <property type="match status" value="1"/>
</dbReference>
<keyword evidence="4" id="KW-0472">Membrane</keyword>
<organism evidence="5">
    <name type="scientific">marine metagenome</name>
    <dbReference type="NCBI Taxonomy" id="408172"/>
    <lineage>
        <taxon>unclassified sequences</taxon>
        <taxon>metagenomes</taxon>
        <taxon>ecological metagenomes</taxon>
    </lineage>
</organism>
<evidence type="ECO:0008006" key="6">
    <source>
        <dbReference type="Google" id="ProtNLM"/>
    </source>
</evidence>
<gene>
    <name evidence="5" type="ORF">METZ01_LOCUS51533</name>
</gene>
<evidence type="ECO:0000256" key="2">
    <source>
        <dbReference type="ARBA" id="ARBA00022801"/>
    </source>
</evidence>
<evidence type="ECO:0000256" key="4">
    <source>
        <dbReference type="SAM" id="Phobius"/>
    </source>
</evidence>
<proteinExistence type="inferred from homology"/>
<dbReference type="PROSITE" id="PS00653">
    <property type="entry name" value="GLYCOSYL_HYDROL_F1_2"/>
    <property type="match status" value="1"/>
</dbReference>
<keyword evidence="4" id="KW-1133">Transmembrane helix</keyword>
<dbReference type="GO" id="GO:0008422">
    <property type="term" value="F:beta-glucosidase activity"/>
    <property type="evidence" value="ECO:0007669"/>
    <property type="project" value="TreeGrafter"/>
</dbReference>
<evidence type="ECO:0000256" key="3">
    <source>
        <dbReference type="ARBA" id="ARBA00023295"/>
    </source>
</evidence>
<dbReference type="InterPro" id="IPR033132">
    <property type="entry name" value="GH_1_N_CS"/>
</dbReference>
<dbReference type="SUPFAM" id="SSF51445">
    <property type="entry name" value="(Trans)glycosidases"/>
    <property type="match status" value="1"/>
</dbReference>
<comment type="similarity">
    <text evidence="1">Belongs to the glycosyl hydrolase 1 family.</text>
</comment>
<dbReference type="InterPro" id="IPR017853">
    <property type="entry name" value="GH"/>
</dbReference>
<keyword evidence="4" id="KW-0812">Transmembrane</keyword>
<dbReference type="InterPro" id="IPR001360">
    <property type="entry name" value="Glyco_hydro_1"/>
</dbReference>
<feature type="transmembrane region" description="Helical" evidence="4">
    <location>
        <begin position="6"/>
        <end position="25"/>
    </location>
</feature>
<dbReference type="EMBL" id="UINC01002628">
    <property type="protein sequence ID" value="SUZ98679.1"/>
    <property type="molecule type" value="Genomic_DNA"/>
</dbReference>
<dbReference type="AlphaFoldDB" id="A0A381S5D9"/>
<protein>
    <recommendedName>
        <fullName evidence="6">Glycoside hydrolase family 1 protein</fullName>
    </recommendedName>
</protein>
<reference evidence="5" key="1">
    <citation type="submission" date="2018-05" db="EMBL/GenBank/DDBJ databases">
        <authorList>
            <person name="Lanie J.A."/>
            <person name="Ng W.-L."/>
            <person name="Kazmierczak K.M."/>
            <person name="Andrzejewski T.M."/>
            <person name="Davidsen T.M."/>
            <person name="Wayne K.J."/>
            <person name="Tettelin H."/>
            <person name="Glass J.I."/>
            <person name="Rusch D."/>
            <person name="Podicherti R."/>
            <person name="Tsui H.-C.T."/>
            <person name="Winkler M.E."/>
        </authorList>
    </citation>
    <scope>NUCLEOTIDE SEQUENCE</scope>
</reference>
<evidence type="ECO:0000313" key="5">
    <source>
        <dbReference type="EMBL" id="SUZ98679.1"/>
    </source>
</evidence>
<keyword evidence="3" id="KW-0326">Glycosidase</keyword>
<dbReference type="PRINTS" id="PR00131">
    <property type="entry name" value="GLHYDRLASE1"/>
</dbReference>
<evidence type="ECO:0000256" key="1">
    <source>
        <dbReference type="ARBA" id="ARBA00010838"/>
    </source>
</evidence>